<comment type="subcellular location">
    <subcellularLocation>
        <location evidence="1 7">Secreted</location>
        <location evidence="1 7">Cell wall</location>
    </subcellularLocation>
</comment>
<dbReference type="PROSITE" id="PS00956">
    <property type="entry name" value="HYDROPHOBIN"/>
    <property type="match status" value="1"/>
</dbReference>
<feature type="chain" id="PRO_5043092053" description="Hydrophobin" evidence="7">
    <location>
        <begin position="22"/>
        <end position="115"/>
    </location>
</feature>
<evidence type="ECO:0000256" key="6">
    <source>
        <dbReference type="ARBA" id="ARBA00023157"/>
    </source>
</evidence>
<keyword evidence="5 7" id="KW-0732">Signal</keyword>
<gene>
    <name evidence="8" type="ORF">QCA50_000758</name>
</gene>
<comment type="caution">
    <text evidence="8">The sequence shown here is derived from an EMBL/GenBank/DDBJ whole genome shotgun (WGS) entry which is preliminary data.</text>
</comment>
<accession>A0AAW0H040</accession>
<dbReference type="EMBL" id="JASBNA010000001">
    <property type="protein sequence ID" value="KAK7696115.1"/>
    <property type="molecule type" value="Genomic_DNA"/>
</dbReference>
<evidence type="ECO:0000256" key="4">
    <source>
        <dbReference type="ARBA" id="ARBA00022525"/>
    </source>
</evidence>
<dbReference type="GO" id="GO:0009277">
    <property type="term" value="C:fungal-type cell wall"/>
    <property type="evidence" value="ECO:0007669"/>
    <property type="project" value="InterPro"/>
</dbReference>
<evidence type="ECO:0000313" key="9">
    <source>
        <dbReference type="Proteomes" id="UP001385951"/>
    </source>
</evidence>
<keyword evidence="9" id="KW-1185">Reference proteome</keyword>
<evidence type="ECO:0000256" key="5">
    <source>
        <dbReference type="ARBA" id="ARBA00022729"/>
    </source>
</evidence>
<feature type="signal peptide" evidence="7">
    <location>
        <begin position="1"/>
        <end position="21"/>
    </location>
</feature>
<evidence type="ECO:0000313" key="8">
    <source>
        <dbReference type="EMBL" id="KAK7696115.1"/>
    </source>
</evidence>
<protein>
    <recommendedName>
        <fullName evidence="7">Hydrophobin</fullName>
    </recommendedName>
</protein>
<evidence type="ECO:0000256" key="7">
    <source>
        <dbReference type="RuleBase" id="RU365009"/>
    </source>
</evidence>
<organism evidence="8 9">
    <name type="scientific">Cerrena zonata</name>
    <dbReference type="NCBI Taxonomy" id="2478898"/>
    <lineage>
        <taxon>Eukaryota</taxon>
        <taxon>Fungi</taxon>
        <taxon>Dikarya</taxon>
        <taxon>Basidiomycota</taxon>
        <taxon>Agaricomycotina</taxon>
        <taxon>Agaricomycetes</taxon>
        <taxon>Polyporales</taxon>
        <taxon>Cerrenaceae</taxon>
        <taxon>Cerrena</taxon>
    </lineage>
</organism>
<sequence>MFSRVATFAILPFALLAVATPAHLEARNDAPSSCDTGPIQCCQSTATAGSKTGSALLDAIGVVVQDLNVLLGITCSPISVIGTGGNSCSANPVCCEDNSHGSLISIGCVPINIDL</sequence>
<comment type="similarity">
    <text evidence="2 7">Belongs to the fungal hydrophobin family.</text>
</comment>
<dbReference type="Proteomes" id="UP001385951">
    <property type="component" value="Unassembled WGS sequence"/>
</dbReference>
<dbReference type="Pfam" id="PF01185">
    <property type="entry name" value="Hydrophobin"/>
    <property type="match status" value="1"/>
</dbReference>
<dbReference type="SMART" id="SM00075">
    <property type="entry name" value="HYDRO"/>
    <property type="match status" value="1"/>
</dbReference>
<evidence type="ECO:0000256" key="2">
    <source>
        <dbReference type="ARBA" id="ARBA00010446"/>
    </source>
</evidence>
<dbReference type="CDD" id="cd23507">
    <property type="entry name" value="hydrophobin_I"/>
    <property type="match status" value="1"/>
</dbReference>
<dbReference type="InterPro" id="IPR001338">
    <property type="entry name" value="Class_I_Hydrophobin"/>
</dbReference>
<dbReference type="AlphaFoldDB" id="A0AAW0H040"/>
<keyword evidence="4 7" id="KW-0964">Secreted</keyword>
<keyword evidence="3 7" id="KW-0134">Cell wall</keyword>
<dbReference type="GO" id="GO:0005199">
    <property type="term" value="F:structural constituent of cell wall"/>
    <property type="evidence" value="ECO:0007669"/>
    <property type="project" value="InterPro"/>
</dbReference>
<keyword evidence="6 7" id="KW-1015">Disulfide bond</keyword>
<evidence type="ECO:0000256" key="3">
    <source>
        <dbReference type="ARBA" id="ARBA00022512"/>
    </source>
</evidence>
<name>A0AAW0H040_9APHY</name>
<proteinExistence type="inferred from homology"/>
<evidence type="ECO:0000256" key="1">
    <source>
        <dbReference type="ARBA" id="ARBA00004191"/>
    </source>
</evidence>
<reference evidence="8 9" key="1">
    <citation type="submission" date="2022-09" db="EMBL/GenBank/DDBJ databases">
        <authorList>
            <person name="Palmer J.M."/>
        </authorList>
    </citation>
    <scope>NUCLEOTIDE SEQUENCE [LARGE SCALE GENOMIC DNA]</scope>
    <source>
        <strain evidence="8 9">DSM 7382</strain>
    </source>
</reference>
<dbReference type="InterPro" id="IPR019778">
    <property type="entry name" value="Class_I_Hydrophobin_CS"/>
</dbReference>